<dbReference type="InterPro" id="IPR000669">
    <property type="entry name" value="Mannitol_DH"/>
</dbReference>
<dbReference type="SUPFAM" id="SSF48179">
    <property type="entry name" value="6-phosphogluconate dehydrogenase C-terminal domain-like"/>
    <property type="match status" value="1"/>
</dbReference>
<dbReference type="RefSeq" id="WP_377251735.1">
    <property type="nucleotide sequence ID" value="NZ_JBHLUH010000026.1"/>
</dbReference>
<reference evidence="6 7" key="1">
    <citation type="submission" date="2024-09" db="EMBL/GenBank/DDBJ databases">
        <authorList>
            <person name="Sun Q."/>
            <person name="Mori K."/>
        </authorList>
    </citation>
    <scope>NUCLEOTIDE SEQUENCE [LARGE SCALE GENOMIC DNA]</scope>
    <source>
        <strain evidence="6 7">TBRC 3947</strain>
    </source>
</reference>
<sequence>MRIVHIGLGNFFRAHQAWYTEHAPDADRWGIAAFGGRGGHLAATLSEQDCLYTLRIAGEPTRHEVISSISHAHTARAGDQWRMYLRSPQLAVVTLTVTEAASALTPGGQVDLNHEDLRNDIERLRAGSQPRTVPGRLADGLRARQAADGRPLAVVSCDNLAGNGARAKQVVTAVADAVDPALSRWIAANISWVSTVVDRITPATTADDIDAVTTESRRQDDVPVVTEAFTEWVLAGDFPAGRPEWDEVGAQFVEDTTPFENRKLWMLNGAHSLLAYAGGIRGHDTVAQAFDDPILQGWVDQWWDEVATHLALPPTEMTRYRAALRTRFSNQHIKHRLAQIAADGSQKLPPRIVPVARAERHAGRLPHGAARVPCRLVMPPARRRRAHARPRHRPTDPGKLRHHPGRRTNRPFATSTATWQRTPT</sequence>
<accession>A0ABV6M3H0</accession>
<feature type="compositionally biased region" description="Basic residues" evidence="3">
    <location>
        <begin position="400"/>
        <end position="409"/>
    </location>
</feature>
<comment type="catalytic activity">
    <reaction evidence="2">
        <text>D-mannitol 1-phosphate + NAD(+) = beta-D-fructose 6-phosphate + NADH + H(+)</text>
        <dbReference type="Rhea" id="RHEA:19661"/>
        <dbReference type="ChEBI" id="CHEBI:15378"/>
        <dbReference type="ChEBI" id="CHEBI:57540"/>
        <dbReference type="ChEBI" id="CHEBI:57634"/>
        <dbReference type="ChEBI" id="CHEBI:57945"/>
        <dbReference type="ChEBI" id="CHEBI:61381"/>
        <dbReference type="EC" id="1.1.1.17"/>
    </reaction>
</comment>
<dbReference type="Proteomes" id="UP001589867">
    <property type="component" value="Unassembled WGS sequence"/>
</dbReference>
<evidence type="ECO:0000259" key="4">
    <source>
        <dbReference type="Pfam" id="PF01232"/>
    </source>
</evidence>
<feature type="compositionally biased region" description="Polar residues" evidence="3">
    <location>
        <begin position="411"/>
        <end position="424"/>
    </location>
</feature>
<keyword evidence="1 6" id="KW-0560">Oxidoreductase</keyword>
<evidence type="ECO:0000313" key="7">
    <source>
        <dbReference type="Proteomes" id="UP001589867"/>
    </source>
</evidence>
<feature type="domain" description="Mannitol dehydrogenase C-terminal" evidence="5">
    <location>
        <begin position="256"/>
        <end position="363"/>
    </location>
</feature>
<organism evidence="6 7">
    <name type="scientific">Phytohabitans kaempferiae</name>
    <dbReference type="NCBI Taxonomy" id="1620943"/>
    <lineage>
        <taxon>Bacteria</taxon>
        <taxon>Bacillati</taxon>
        <taxon>Actinomycetota</taxon>
        <taxon>Actinomycetes</taxon>
        <taxon>Micromonosporales</taxon>
        <taxon>Micromonosporaceae</taxon>
    </lineage>
</organism>
<evidence type="ECO:0000256" key="2">
    <source>
        <dbReference type="ARBA" id="ARBA00048615"/>
    </source>
</evidence>
<evidence type="ECO:0000256" key="1">
    <source>
        <dbReference type="ARBA" id="ARBA00023002"/>
    </source>
</evidence>
<dbReference type="PANTHER" id="PTHR43362:SF1">
    <property type="entry name" value="MANNITOL DEHYDROGENASE 2-RELATED"/>
    <property type="match status" value="1"/>
</dbReference>
<dbReference type="EMBL" id="JBHLUH010000026">
    <property type="protein sequence ID" value="MFC0529206.1"/>
    <property type="molecule type" value="Genomic_DNA"/>
</dbReference>
<name>A0ABV6M3H0_9ACTN</name>
<dbReference type="InterPro" id="IPR008927">
    <property type="entry name" value="6-PGluconate_DH-like_C_sf"/>
</dbReference>
<dbReference type="InterPro" id="IPR013118">
    <property type="entry name" value="Mannitol_DH_C"/>
</dbReference>
<keyword evidence="7" id="KW-1185">Reference proteome</keyword>
<dbReference type="Gene3D" id="1.10.1040.10">
    <property type="entry name" value="N-(1-d-carboxylethyl)-l-norvaline Dehydrogenase, domain 2"/>
    <property type="match status" value="1"/>
</dbReference>
<evidence type="ECO:0000256" key="3">
    <source>
        <dbReference type="SAM" id="MobiDB-lite"/>
    </source>
</evidence>
<dbReference type="InterPro" id="IPR036291">
    <property type="entry name" value="NAD(P)-bd_dom_sf"/>
</dbReference>
<dbReference type="Pfam" id="PF08125">
    <property type="entry name" value="Mannitol_dh_C"/>
    <property type="match status" value="1"/>
</dbReference>
<evidence type="ECO:0000259" key="5">
    <source>
        <dbReference type="Pfam" id="PF08125"/>
    </source>
</evidence>
<dbReference type="InterPro" id="IPR050988">
    <property type="entry name" value="Mannitol_DH/Oxidoreductase"/>
</dbReference>
<dbReference type="InterPro" id="IPR013328">
    <property type="entry name" value="6PGD_dom2"/>
</dbReference>
<dbReference type="Pfam" id="PF01232">
    <property type="entry name" value="Mannitol_dh"/>
    <property type="match status" value="1"/>
</dbReference>
<dbReference type="GO" id="GO:0016491">
    <property type="term" value="F:oxidoreductase activity"/>
    <property type="evidence" value="ECO:0007669"/>
    <property type="project" value="UniProtKB-KW"/>
</dbReference>
<feature type="region of interest" description="Disordered" evidence="3">
    <location>
        <begin position="380"/>
        <end position="424"/>
    </location>
</feature>
<proteinExistence type="predicted"/>
<dbReference type="Gene3D" id="3.40.50.720">
    <property type="entry name" value="NAD(P)-binding Rossmann-like Domain"/>
    <property type="match status" value="1"/>
</dbReference>
<dbReference type="SUPFAM" id="SSF51735">
    <property type="entry name" value="NAD(P)-binding Rossmann-fold domains"/>
    <property type="match status" value="1"/>
</dbReference>
<evidence type="ECO:0000313" key="6">
    <source>
        <dbReference type="EMBL" id="MFC0529206.1"/>
    </source>
</evidence>
<dbReference type="InterPro" id="IPR013131">
    <property type="entry name" value="Mannitol_DH_N"/>
</dbReference>
<gene>
    <name evidence="6" type="ORF">ACFFIA_16250</name>
</gene>
<dbReference type="PANTHER" id="PTHR43362">
    <property type="entry name" value="MANNITOL DEHYDROGENASE DSF1-RELATED"/>
    <property type="match status" value="1"/>
</dbReference>
<feature type="compositionally biased region" description="Basic residues" evidence="3">
    <location>
        <begin position="381"/>
        <end position="392"/>
    </location>
</feature>
<feature type="domain" description="Mannitol dehydrogenase N-terminal" evidence="4">
    <location>
        <begin position="1"/>
        <end position="246"/>
    </location>
</feature>
<protein>
    <submittedName>
        <fullName evidence="6">Mannitol dehydrogenase family protein</fullName>
        <ecNumber evidence="6">1.1.1.-</ecNumber>
    </submittedName>
</protein>
<comment type="caution">
    <text evidence="6">The sequence shown here is derived from an EMBL/GenBank/DDBJ whole genome shotgun (WGS) entry which is preliminary data.</text>
</comment>
<dbReference type="PRINTS" id="PR00084">
    <property type="entry name" value="MTLDHDRGNASE"/>
</dbReference>
<dbReference type="EC" id="1.1.1.-" evidence="6"/>